<feature type="domain" description="R13L1/DRL21-like LRR repeat region" evidence="3">
    <location>
        <begin position="27"/>
        <end position="162"/>
    </location>
</feature>
<evidence type="ECO:0000256" key="2">
    <source>
        <dbReference type="ARBA" id="ARBA00022821"/>
    </source>
</evidence>
<dbReference type="InterPro" id="IPR032675">
    <property type="entry name" value="LRR_dom_sf"/>
</dbReference>
<proteinExistence type="predicted"/>
<gene>
    <name evidence="4" type="ORF">Tsubulata_034807</name>
</gene>
<evidence type="ECO:0000259" key="3">
    <source>
        <dbReference type="Pfam" id="PF25019"/>
    </source>
</evidence>
<accession>A0A9Q0GFS9</accession>
<dbReference type="GO" id="GO:0006952">
    <property type="term" value="P:defense response"/>
    <property type="evidence" value="ECO:0007669"/>
    <property type="project" value="UniProtKB-KW"/>
</dbReference>
<keyword evidence="5" id="KW-1185">Reference proteome</keyword>
<feature type="non-terminal residue" evidence="4">
    <location>
        <position position="1"/>
    </location>
</feature>
<evidence type="ECO:0000256" key="1">
    <source>
        <dbReference type="ARBA" id="ARBA00022614"/>
    </source>
</evidence>
<dbReference type="SUPFAM" id="SSF52058">
    <property type="entry name" value="L domain-like"/>
    <property type="match status" value="1"/>
</dbReference>
<reference evidence="4" key="1">
    <citation type="submission" date="2022-02" db="EMBL/GenBank/DDBJ databases">
        <authorList>
            <person name="Henning P.M."/>
            <person name="McCubbin A.G."/>
            <person name="Shore J.S."/>
        </authorList>
    </citation>
    <scope>NUCLEOTIDE SEQUENCE</scope>
    <source>
        <strain evidence="4">F60SS</strain>
        <tissue evidence="4">Leaves</tissue>
    </source>
</reference>
<sequence length="425" mass="47584">MPPQLGQLTELVVLTDFVIGRGKSCSIAELGALEHLKGELCIWNLENVDDPSHATGANLKGKRYIEKLEFRWGDDGYNRSLPEQILEQLRPSTYLKALQLEALKELAIECFDSIVRVGPELCGNSGNKRAFPSLENLGIGRCEKIRSFEFGLTKNLRSLDVRYCPVFESLYCGDEEGPLTSLHSLTISHCSDFISFPGQGLQAPNLKKLSLQYLDALEGLPKHMHSLLPSLKQLTLVVCTKLRSFPEGGLPSSIEKLEIWWCDGIESSPEGGFPSNLKELKIVNCSKLVADRRNWGLQALQSLSSLHIDGCGEVLESFPEETLLPPSLNSLWLRGFKHLKSLHYKGLEHLSSLNELQLSWCPELQSMPEEGLPSPLQYLELNGCPNTLEERYQENGGDWHKISHIPWIRINGKEIKPRQSTLSSS</sequence>
<dbReference type="PANTHER" id="PTHR36766:SF64">
    <property type="entry name" value="OS12G0206100 PROTEIN"/>
    <property type="match status" value="1"/>
</dbReference>
<dbReference type="PANTHER" id="PTHR36766">
    <property type="entry name" value="PLANT BROAD-SPECTRUM MILDEW RESISTANCE PROTEIN RPW8"/>
    <property type="match status" value="1"/>
</dbReference>
<name>A0A9Q0GFS9_9ROSI</name>
<keyword evidence="1" id="KW-0433">Leucine-rich repeat</keyword>
<dbReference type="Proteomes" id="UP001141552">
    <property type="component" value="Unassembled WGS sequence"/>
</dbReference>
<dbReference type="AlphaFoldDB" id="A0A9Q0GFS9"/>
<organism evidence="4 5">
    <name type="scientific">Turnera subulata</name>
    <dbReference type="NCBI Taxonomy" id="218843"/>
    <lineage>
        <taxon>Eukaryota</taxon>
        <taxon>Viridiplantae</taxon>
        <taxon>Streptophyta</taxon>
        <taxon>Embryophyta</taxon>
        <taxon>Tracheophyta</taxon>
        <taxon>Spermatophyta</taxon>
        <taxon>Magnoliopsida</taxon>
        <taxon>eudicotyledons</taxon>
        <taxon>Gunneridae</taxon>
        <taxon>Pentapetalae</taxon>
        <taxon>rosids</taxon>
        <taxon>fabids</taxon>
        <taxon>Malpighiales</taxon>
        <taxon>Passifloraceae</taxon>
        <taxon>Turnera</taxon>
    </lineage>
</organism>
<evidence type="ECO:0000313" key="5">
    <source>
        <dbReference type="Proteomes" id="UP001141552"/>
    </source>
</evidence>
<dbReference type="Gene3D" id="3.80.10.10">
    <property type="entry name" value="Ribonuclease Inhibitor"/>
    <property type="match status" value="2"/>
</dbReference>
<dbReference type="OrthoDB" id="844910at2759"/>
<evidence type="ECO:0000313" key="4">
    <source>
        <dbReference type="EMBL" id="KAJ4848951.1"/>
    </source>
</evidence>
<protein>
    <recommendedName>
        <fullName evidence="3">R13L1/DRL21-like LRR repeat region domain-containing protein</fullName>
    </recommendedName>
</protein>
<keyword evidence="2" id="KW-0611">Plant defense</keyword>
<dbReference type="Pfam" id="PF25019">
    <property type="entry name" value="LRR_R13L1-DRL21"/>
    <property type="match status" value="1"/>
</dbReference>
<dbReference type="InterPro" id="IPR056789">
    <property type="entry name" value="LRR_R13L1-DRL21"/>
</dbReference>
<reference evidence="4" key="2">
    <citation type="journal article" date="2023" name="Plants (Basel)">
        <title>Annotation of the Turnera subulata (Passifloraceae) Draft Genome Reveals the S-Locus Evolved after the Divergence of Turneroideae from Passifloroideae in a Stepwise Manner.</title>
        <authorList>
            <person name="Henning P.M."/>
            <person name="Roalson E.H."/>
            <person name="Mir W."/>
            <person name="McCubbin A.G."/>
            <person name="Shore J.S."/>
        </authorList>
    </citation>
    <scope>NUCLEOTIDE SEQUENCE</scope>
    <source>
        <strain evidence="4">F60SS</strain>
    </source>
</reference>
<dbReference type="EMBL" id="JAKUCV010000742">
    <property type="protein sequence ID" value="KAJ4848951.1"/>
    <property type="molecule type" value="Genomic_DNA"/>
</dbReference>
<comment type="caution">
    <text evidence="4">The sequence shown here is derived from an EMBL/GenBank/DDBJ whole genome shotgun (WGS) entry which is preliminary data.</text>
</comment>